<keyword evidence="12" id="KW-1185">Reference proteome</keyword>
<evidence type="ECO:0000256" key="6">
    <source>
        <dbReference type="ARBA" id="ARBA00022763"/>
    </source>
</evidence>
<keyword evidence="6" id="KW-0227">DNA damage</keyword>
<evidence type="ECO:0000259" key="10">
    <source>
        <dbReference type="Pfam" id="PF02870"/>
    </source>
</evidence>
<dbReference type="RefSeq" id="WP_123795536.1">
    <property type="nucleotide sequence ID" value="NZ_CP031699.1"/>
</dbReference>
<dbReference type="GO" id="GO:0006281">
    <property type="term" value="P:DNA repair"/>
    <property type="evidence" value="ECO:0007669"/>
    <property type="project" value="UniProtKB-KW"/>
</dbReference>
<proteinExistence type="inferred from homology"/>
<evidence type="ECO:0000256" key="4">
    <source>
        <dbReference type="ARBA" id="ARBA00022603"/>
    </source>
</evidence>
<dbReference type="GO" id="GO:0003908">
    <property type="term" value="F:methylated-DNA-[protein]-cysteine S-methyltransferase activity"/>
    <property type="evidence" value="ECO:0007669"/>
    <property type="project" value="UniProtKB-EC"/>
</dbReference>
<comment type="catalytic activity">
    <reaction evidence="8">
        <text>a 6-O-methyl-2'-deoxyguanosine in DNA + L-cysteinyl-[protein] = S-methyl-L-cysteinyl-[protein] + a 2'-deoxyguanosine in DNA</text>
        <dbReference type="Rhea" id="RHEA:24000"/>
        <dbReference type="Rhea" id="RHEA-COMP:10131"/>
        <dbReference type="Rhea" id="RHEA-COMP:10132"/>
        <dbReference type="Rhea" id="RHEA-COMP:11367"/>
        <dbReference type="Rhea" id="RHEA-COMP:11368"/>
        <dbReference type="ChEBI" id="CHEBI:29950"/>
        <dbReference type="ChEBI" id="CHEBI:82612"/>
        <dbReference type="ChEBI" id="CHEBI:85445"/>
        <dbReference type="ChEBI" id="CHEBI:85448"/>
        <dbReference type="EC" id="2.1.1.63"/>
    </reaction>
</comment>
<dbReference type="AlphaFoldDB" id="A0A5P3MT46"/>
<keyword evidence="5 11" id="KW-0808">Transferase</keyword>
<dbReference type="InterPro" id="IPR036217">
    <property type="entry name" value="MethylDNA_cys_MeTrfase_DNAb"/>
</dbReference>
<dbReference type="Proteomes" id="UP000325536">
    <property type="component" value="Chromosome"/>
</dbReference>
<dbReference type="InterPro" id="IPR036631">
    <property type="entry name" value="MGMT_N_sf"/>
</dbReference>
<reference evidence="11 12" key="1">
    <citation type="submission" date="2018-08" db="EMBL/GenBank/DDBJ databases">
        <title>Neisseria animalis ATCC 49930 complete genome.</title>
        <authorList>
            <person name="Veseli I.A."/>
            <person name="Mascarenhas dos Santos A.C."/>
            <person name="Buttler R."/>
            <person name="Pombert J.-F."/>
        </authorList>
    </citation>
    <scope>NUCLEOTIDE SEQUENCE [LARGE SCALE GENOMIC DNA]</scope>
    <source>
        <strain evidence="11 12">ATCC 49930</strain>
    </source>
</reference>
<keyword evidence="4 11" id="KW-0489">Methyltransferase</keyword>
<comment type="catalytic activity">
    <reaction evidence="1">
        <text>a 4-O-methyl-thymidine in DNA + L-cysteinyl-[protein] = a thymidine in DNA + S-methyl-L-cysteinyl-[protein]</text>
        <dbReference type="Rhea" id="RHEA:53428"/>
        <dbReference type="Rhea" id="RHEA-COMP:10131"/>
        <dbReference type="Rhea" id="RHEA-COMP:10132"/>
        <dbReference type="Rhea" id="RHEA-COMP:13555"/>
        <dbReference type="Rhea" id="RHEA-COMP:13556"/>
        <dbReference type="ChEBI" id="CHEBI:29950"/>
        <dbReference type="ChEBI" id="CHEBI:82612"/>
        <dbReference type="ChEBI" id="CHEBI:137386"/>
        <dbReference type="ChEBI" id="CHEBI:137387"/>
        <dbReference type="EC" id="2.1.1.63"/>
    </reaction>
</comment>
<evidence type="ECO:0000256" key="3">
    <source>
        <dbReference type="ARBA" id="ARBA00011918"/>
    </source>
</evidence>
<dbReference type="SUPFAM" id="SSF53155">
    <property type="entry name" value="Methylated DNA-protein cysteine methyltransferase domain"/>
    <property type="match status" value="1"/>
</dbReference>
<evidence type="ECO:0000256" key="8">
    <source>
        <dbReference type="ARBA" id="ARBA00049348"/>
    </source>
</evidence>
<dbReference type="Gene3D" id="3.30.160.70">
    <property type="entry name" value="Methylated DNA-protein cysteine methyltransferase domain"/>
    <property type="match status" value="1"/>
</dbReference>
<keyword evidence="7" id="KW-0234">DNA repair</keyword>
<sequence>MFVLPSLETLAERWQPYRNLLESGADFPARQHKIPARDYAAFEQDFAAAAGLKWPQYRNIRRALNVLAQSNPIAANELAVSRIDTPLGAMIAVFAYQECLSLLEFVDQDGVAQELEAVRKALNGRFVWREYPVSDLLKQELDEYFKGRLQNFSVPLHFIGTAFQEQAWQVLQTIPYGETCTYKQQSEQLGNAKAVRAVAAANGQNKISIVVPCHRVIGSDGSLTGYAGGLFRKKYLLALEKKNMQTALFEADSQETS</sequence>
<dbReference type="InterPro" id="IPR008332">
    <property type="entry name" value="MethylG_MeTrfase_N"/>
</dbReference>
<dbReference type="OrthoDB" id="9811249at2"/>
<dbReference type="InterPro" id="IPR001497">
    <property type="entry name" value="MethylDNA_cys_MeTrfase_AS"/>
</dbReference>
<dbReference type="PROSITE" id="PS00374">
    <property type="entry name" value="MGMT"/>
    <property type="match status" value="1"/>
</dbReference>
<name>A0A5P3MT46_NEIAN</name>
<feature type="domain" description="Methylguanine DNA methyltransferase ribonuclease-like" evidence="10">
    <location>
        <begin position="83"/>
        <end position="157"/>
    </location>
</feature>
<evidence type="ECO:0000256" key="1">
    <source>
        <dbReference type="ARBA" id="ARBA00001286"/>
    </source>
</evidence>
<evidence type="ECO:0000313" key="12">
    <source>
        <dbReference type="Proteomes" id="UP000325536"/>
    </source>
</evidence>
<dbReference type="FunFam" id="1.10.10.10:FF:000214">
    <property type="entry name" value="Methylated-DNA--protein-cysteine methyltransferase"/>
    <property type="match status" value="1"/>
</dbReference>
<dbReference type="PANTHER" id="PTHR10815">
    <property type="entry name" value="METHYLATED-DNA--PROTEIN-CYSTEINE METHYLTRANSFERASE"/>
    <property type="match status" value="1"/>
</dbReference>
<gene>
    <name evidence="11" type="ORF">D0T90_06950</name>
</gene>
<dbReference type="GO" id="GO:0032259">
    <property type="term" value="P:methylation"/>
    <property type="evidence" value="ECO:0007669"/>
    <property type="project" value="UniProtKB-KW"/>
</dbReference>
<evidence type="ECO:0000259" key="9">
    <source>
        <dbReference type="Pfam" id="PF01035"/>
    </source>
</evidence>
<dbReference type="NCBIfam" id="TIGR00589">
    <property type="entry name" value="ogt"/>
    <property type="match status" value="1"/>
</dbReference>
<organism evidence="11 12">
    <name type="scientific">Neisseria animalis</name>
    <dbReference type="NCBI Taxonomy" id="492"/>
    <lineage>
        <taxon>Bacteria</taxon>
        <taxon>Pseudomonadati</taxon>
        <taxon>Pseudomonadota</taxon>
        <taxon>Betaproteobacteria</taxon>
        <taxon>Neisseriales</taxon>
        <taxon>Neisseriaceae</taxon>
        <taxon>Neisseria</taxon>
    </lineage>
</organism>
<dbReference type="CDD" id="cd06445">
    <property type="entry name" value="ATase"/>
    <property type="match status" value="1"/>
</dbReference>
<dbReference type="SUPFAM" id="SSF46767">
    <property type="entry name" value="Methylated DNA-protein cysteine methyltransferase, C-terminal domain"/>
    <property type="match status" value="1"/>
</dbReference>
<comment type="similarity">
    <text evidence="2">Belongs to the MGMT family.</text>
</comment>
<dbReference type="PANTHER" id="PTHR10815:SF5">
    <property type="entry name" value="METHYLATED-DNA--PROTEIN-CYSTEINE METHYLTRANSFERASE"/>
    <property type="match status" value="1"/>
</dbReference>
<evidence type="ECO:0000313" key="11">
    <source>
        <dbReference type="EMBL" id="QEY24255.1"/>
    </source>
</evidence>
<dbReference type="Pfam" id="PF02870">
    <property type="entry name" value="Methyltransf_1N"/>
    <property type="match status" value="1"/>
</dbReference>
<protein>
    <recommendedName>
        <fullName evidence="3">methylated-DNA--[protein]-cysteine S-methyltransferase</fullName>
        <ecNumber evidence="3">2.1.1.63</ecNumber>
    </recommendedName>
</protein>
<evidence type="ECO:0000256" key="5">
    <source>
        <dbReference type="ARBA" id="ARBA00022679"/>
    </source>
</evidence>
<evidence type="ECO:0000256" key="7">
    <source>
        <dbReference type="ARBA" id="ARBA00023204"/>
    </source>
</evidence>
<accession>A0A5P3MT46</accession>
<evidence type="ECO:0000256" key="2">
    <source>
        <dbReference type="ARBA" id="ARBA00008711"/>
    </source>
</evidence>
<feature type="domain" description="Methylated-DNA-[protein]-cysteine S-methyltransferase DNA binding" evidence="9">
    <location>
        <begin position="162"/>
        <end position="241"/>
    </location>
</feature>
<dbReference type="EMBL" id="CP031699">
    <property type="protein sequence ID" value="QEY24255.1"/>
    <property type="molecule type" value="Genomic_DNA"/>
</dbReference>
<dbReference type="InterPro" id="IPR014048">
    <property type="entry name" value="MethylDNA_cys_MeTrfase_DNA-bd"/>
</dbReference>
<dbReference type="Gene3D" id="1.10.10.10">
    <property type="entry name" value="Winged helix-like DNA-binding domain superfamily/Winged helix DNA-binding domain"/>
    <property type="match status" value="1"/>
</dbReference>
<dbReference type="EC" id="2.1.1.63" evidence="3"/>
<dbReference type="InterPro" id="IPR036388">
    <property type="entry name" value="WH-like_DNA-bd_sf"/>
</dbReference>
<dbReference type="Pfam" id="PF01035">
    <property type="entry name" value="DNA_binding_1"/>
    <property type="match status" value="1"/>
</dbReference>
<dbReference type="KEGG" id="naq:D0T90_06950"/>